<evidence type="ECO:0000313" key="2">
    <source>
        <dbReference type="EMBL" id="MBB5935481.1"/>
    </source>
</evidence>
<feature type="transmembrane region" description="Helical" evidence="1">
    <location>
        <begin position="96"/>
        <end position="114"/>
    </location>
</feature>
<accession>A0A7W9Q8I1</accession>
<feature type="transmembrane region" description="Helical" evidence="1">
    <location>
        <begin position="120"/>
        <end position="142"/>
    </location>
</feature>
<keyword evidence="3" id="KW-1185">Reference proteome</keyword>
<organism evidence="2 3">
    <name type="scientific">Streptomyces zagrosensis</name>
    <dbReference type="NCBI Taxonomy" id="1042984"/>
    <lineage>
        <taxon>Bacteria</taxon>
        <taxon>Bacillati</taxon>
        <taxon>Actinomycetota</taxon>
        <taxon>Actinomycetes</taxon>
        <taxon>Kitasatosporales</taxon>
        <taxon>Streptomycetaceae</taxon>
        <taxon>Streptomyces</taxon>
    </lineage>
</organism>
<evidence type="ECO:0000313" key="3">
    <source>
        <dbReference type="Proteomes" id="UP000588098"/>
    </source>
</evidence>
<protein>
    <recommendedName>
        <fullName evidence="4">Integral membrane protein</fullName>
    </recommendedName>
</protein>
<gene>
    <name evidence="2" type="ORF">FHS42_002543</name>
</gene>
<sequence length="153" mass="16259">MHDASSRGEPSLARTGTAVMTTRVVNGRGAITLLRVVSAVACLQTLVQGLLAGMLLNGDVNSIDPHGFNAYVFELLVFLQVAAAVLVWRSNRWLTWPLKAAIGILVATFTQTALGLTSSLAAHVTLGLALCAMQAVFVMRAFTLRADRPARLA</sequence>
<dbReference type="Proteomes" id="UP000588098">
    <property type="component" value="Unassembled WGS sequence"/>
</dbReference>
<feature type="transmembrane region" description="Helical" evidence="1">
    <location>
        <begin position="68"/>
        <end position="89"/>
    </location>
</feature>
<evidence type="ECO:0000256" key="1">
    <source>
        <dbReference type="SAM" id="Phobius"/>
    </source>
</evidence>
<name>A0A7W9Q8I1_9ACTN</name>
<reference evidence="2 3" key="1">
    <citation type="submission" date="2020-08" db="EMBL/GenBank/DDBJ databases">
        <title>Genomic Encyclopedia of Type Strains, Phase III (KMG-III): the genomes of soil and plant-associated and newly described type strains.</title>
        <authorList>
            <person name="Whitman W."/>
        </authorList>
    </citation>
    <scope>NUCLEOTIDE SEQUENCE [LARGE SCALE GENOMIC DNA]</scope>
    <source>
        <strain evidence="2 3">CECT 8305</strain>
    </source>
</reference>
<dbReference type="AlphaFoldDB" id="A0A7W9Q8I1"/>
<comment type="caution">
    <text evidence="2">The sequence shown here is derived from an EMBL/GenBank/DDBJ whole genome shotgun (WGS) entry which is preliminary data.</text>
</comment>
<proteinExistence type="predicted"/>
<dbReference type="EMBL" id="JACHJL010000005">
    <property type="protein sequence ID" value="MBB5935481.1"/>
    <property type="molecule type" value="Genomic_DNA"/>
</dbReference>
<feature type="transmembrane region" description="Helical" evidence="1">
    <location>
        <begin position="33"/>
        <end position="56"/>
    </location>
</feature>
<evidence type="ECO:0008006" key="4">
    <source>
        <dbReference type="Google" id="ProtNLM"/>
    </source>
</evidence>
<dbReference type="RefSeq" id="WP_184571966.1">
    <property type="nucleotide sequence ID" value="NZ_JACHJL010000005.1"/>
</dbReference>
<keyword evidence="1" id="KW-0472">Membrane</keyword>
<keyword evidence="1" id="KW-1133">Transmembrane helix</keyword>
<keyword evidence="1" id="KW-0812">Transmembrane</keyword>